<feature type="domain" description="AMP-binding enzyme C-terminal" evidence="4">
    <location>
        <begin position="428"/>
        <end position="503"/>
    </location>
</feature>
<name>A0A368Y5J9_9BURK</name>
<evidence type="ECO:0000313" key="5">
    <source>
        <dbReference type="EMBL" id="RCW74588.1"/>
    </source>
</evidence>
<dbReference type="InterPro" id="IPR020845">
    <property type="entry name" value="AMP-binding_CS"/>
</dbReference>
<dbReference type="InterPro" id="IPR045851">
    <property type="entry name" value="AMP-bd_C_sf"/>
</dbReference>
<dbReference type="SUPFAM" id="SSF56801">
    <property type="entry name" value="Acetyl-CoA synthetase-like"/>
    <property type="match status" value="1"/>
</dbReference>
<dbReference type="RefSeq" id="WP_114467843.1">
    <property type="nucleotide sequence ID" value="NZ_QPJK01000002.1"/>
</dbReference>
<dbReference type="PANTHER" id="PTHR43767">
    <property type="entry name" value="LONG-CHAIN-FATTY-ACID--COA LIGASE"/>
    <property type="match status" value="1"/>
</dbReference>
<dbReference type="Proteomes" id="UP000252884">
    <property type="component" value="Unassembled WGS sequence"/>
</dbReference>
<organism evidence="5 6">
    <name type="scientific">Pseudorhodoferax soli</name>
    <dbReference type="NCBI Taxonomy" id="545864"/>
    <lineage>
        <taxon>Bacteria</taxon>
        <taxon>Pseudomonadati</taxon>
        <taxon>Pseudomonadota</taxon>
        <taxon>Betaproteobacteria</taxon>
        <taxon>Burkholderiales</taxon>
        <taxon>Comamonadaceae</taxon>
    </lineage>
</organism>
<evidence type="ECO:0000313" key="6">
    <source>
        <dbReference type="Proteomes" id="UP000252884"/>
    </source>
</evidence>
<keyword evidence="6" id="KW-1185">Reference proteome</keyword>
<dbReference type="PANTHER" id="PTHR43767:SF7">
    <property type="entry name" value="MEDIUM_LONG-CHAIN-FATTY-ACID--COA LIGASE FADD8"/>
    <property type="match status" value="1"/>
</dbReference>
<comment type="similarity">
    <text evidence="1">Belongs to the ATP-dependent AMP-binding enzyme family.</text>
</comment>
<evidence type="ECO:0000259" key="4">
    <source>
        <dbReference type="Pfam" id="PF13193"/>
    </source>
</evidence>
<dbReference type="PROSITE" id="PS00455">
    <property type="entry name" value="AMP_BINDING"/>
    <property type="match status" value="1"/>
</dbReference>
<keyword evidence="2" id="KW-0436">Ligase</keyword>
<comment type="caution">
    <text evidence="5">The sequence shown here is derived from an EMBL/GenBank/DDBJ whole genome shotgun (WGS) entry which is preliminary data.</text>
</comment>
<dbReference type="Pfam" id="PF00501">
    <property type="entry name" value="AMP-binding"/>
    <property type="match status" value="1"/>
</dbReference>
<evidence type="ECO:0000256" key="1">
    <source>
        <dbReference type="ARBA" id="ARBA00006432"/>
    </source>
</evidence>
<dbReference type="InterPro" id="IPR000873">
    <property type="entry name" value="AMP-dep_synth/lig_dom"/>
</dbReference>
<dbReference type="Gene3D" id="3.30.300.30">
    <property type="match status" value="1"/>
</dbReference>
<gene>
    <name evidence="5" type="ORF">DES41_102911</name>
</gene>
<dbReference type="FunFam" id="3.30.300.30:FF:000008">
    <property type="entry name" value="2,3-dihydroxybenzoate-AMP ligase"/>
    <property type="match status" value="1"/>
</dbReference>
<feature type="domain" description="AMP-dependent synthetase/ligase" evidence="3">
    <location>
        <begin position="21"/>
        <end position="378"/>
    </location>
</feature>
<dbReference type="AlphaFoldDB" id="A0A368Y5J9"/>
<proteinExistence type="inferred from homology"/>
<dbReference type="Pfam" id="PF13193">
    <property type="entry name" value="AMP-binding_C"/>
    <property type="match status" value="1"/>
</dbReference>
<dbReference type="GO" id="GO:0016877">
    <property type="term" value="F:ligase activity, forming carbon-sulfur bonds"/>
    <property type="evidence" value="ECO:0007669"/>
    <property type="project" value="UniProtKB-ARBA"/>
</dbReference>
<dbReference type="Gene3D" id="3.40.50.12780">
    <property type="entry name" value="N-terminal domain of ligase-like"/>
    <property type="match status" value="1"/>
</dbReference>
<accession>A0A368Y5J9</accession>
<dbReference type="InterPro" id="IPR025110">
    <property type="entry name" value="AMP-bd_C"/>
</dbReference>
<dbReference type="EMBL" id="QPJK01000002">
    <property type="protein sequence ID" value="RCW74588.1"/>
    <property type="molecule type" value="Genomic_DNA"/>
</dbReference>
<protein>
    <submittedName>
        <fullName evidence="5">Fatty-acyl-CoA synthase</fullName>
    </submittedName>
</protein>
<sequence>MMAPELTQLGSLGDLIVTALQRGGDRTAFIHGERQTSYRAFGAQLARLIAALDAQGLQKGDTIASLSGNRPEAFLVSCAGYLMGLRVGWINPTASENDQAYLLTDAGVGTLFVDPDLFRERGERLAARTGIQRVWWLAPTDAGTDIDTLCRDATPAPLLPRASADDVAVLVYTGGTTGVPKGVVHTHRVQVAMTLMQLADWDWPQETRYLALTPITHAAGTFILPTLLRGGTVVLTHGFGADKFIDLVERHRITTTFLVPTMLYVLLDHPRLADADLSSLQMVAYGAAPMLPSRLTEGMRRLGPVFMQLYGQSEAPMMITVLRQRDHDPEHHPERLASCGLPVIGNQLRLLDEQGREVPQGEVGEICLRSPLVMAGYLKKPDETAKALRNGWLYTGDLARQDADGYLYIVDRSKDMVISGGFNVYPREVEDVLALHPAVSSAAVVGVPDPKWGEQVRAMVVLKQGQSATAEELMALVREHKGAVSVPKQIRFVAQLPVTTIGKLDKKAVRARFAEEG</sequence>
<dbReference type="InterPro" id="IPR042099">
    <property type="entry name" value="ANL_N_sf"/>
</dbReference>
<evidence type="ECO:0000259" key="3">
    <source>
        <dbReference type="Pfam" id="PF00501"/>
    </source>
</evidence>
<dbReference type="InterPro" id="IPR050237">
    <property type="entry name" value="ATP-dep_AMP-bd_enzyme"/>
</dbReference>
<reference evidence="5 6" key="1">
    <citation type="submission" date="2018-07" db="EMBL/GenBank/DDBJ databases">
        <title>Genomic Encyclopedia of Type Strains, Phase IV (KMG-IV): sequencing the most valuable type-strain genomes for metagenomic binning, comparative biology and taxonomic classification.</title>
        <authorList>
            <person name="Goeker M."/>
        </authorList>
    </citation>
    <scope>NUCLEOTIDE SEQUENCE [LARGE SCALE GENOMIC DNA]</scope>
    <source>
        <strain evidence="5 6">DSM 21634</strain>
    </source>
</reference>
<evidence type="ECO:0000256" key="2">
    <source>
        <dbReference type="ARBA" id="ARBA00022598"/>
    </source>
</evidence>
<dbReference type="OrthoDB" id="9766486at2"/>